<protein>
    <submittedName>
        <fullName evidence="1">Uncharacterized protein</fullName>
    </submittedName>
</protein>
<sequence>MASGSHGGPSGVSGNIKFWVIRSGNLVSEIKEKVDCFSDITVSDTLSAVFKIGVNSGEVSYINKLVPNPYVANSKNSI</sequence>
<name>A0ACB9CRU5_CICIN</name>
<evidence type="ECO:0000313" key="2">
    <source>
        <dbReference type="Proteomes" id="UP001055811"/>
    </source>
</evidence>
<evidence type="ECO:0000313" key="1">
    <source>
        <dbReference type="EMBL" id="KAI3736961.1"/>
    </source>
</evidence>
<gene>
    <name evidence="1" type="ORF">L2E82_26951</name>
</gene>
<accession>A0ACB9CRU5</accession>
<organism evidence="1 2">
    <name type="scientific">Cichorium intybus</name>
    <name type="common">Chicory</name>
    <dbReference type="NCBI Taxonomy" id="13427"/>
    <lineage>
        <taxon>Eukaryota</taxon>
        <taxon>Viridiplantae</taxon>
        <taxon>Streptophyta</taxon>
        <taxon>Embryophyta</taxon>
        <taxon>Tracheophyta</taxon>
        <taxon>Spermatophyta</taxon>
        <taxon>Magnoliopsida</taxon>
        <taxon>eudicotyledons</taxon>
        <taxon>Gunneridae</taxon>
        <taxon>Pentapetalae</taxon>
        <taxon>asterids</taxon>
        <taxon>campanulids</taxon>
        <taxon>Asterales</taxon>
        <taxon>Asteraceae</taxon>
        <taxon>Cichorioideae</taxon>
        <taxon>Cichorieae</taxon>
        <taxon>Cichoriinae</taxon>
        <taxon>Cichorium</taxon>
    </lineage>
</organism>
<reference evidence="1 2" key="2">
    <citation type="journal article" date="2022" name="Mol. Ecol. Resour.">
        <title>The genomes of chicory, endive, great burdock and yacon provide insights into Asteraceae paleo-polyploidization history and plant inulin production.</title>
        <authorList>
            <person name="Fan W."/>
            <person name="Wang S."/>
            <person name="Wang H."/>
            <person name="Wang A."/>
            <person name="Jiang F."/>
            <person name="Liu H."/>
            <person name="Zhao H."/>
            <person name="Xu D."/>
            <person name="Zhang Y."/>
        </authorList>
    </citation>
    <scope>NUCLEOTIDE SEQUENCE [LARGE SCALE GENOMIC DNA]</scope>
    <source>
        <strain evidence="2">cv. Punajuju</strain>
        <tissue evidence="1">Leaves</tissue>
    </source>
</reference>
<proteinExistence type="predicted"/>
<dbReference type="EMBL" id="CM042013">
    <property type="protein sequence ID" value="KAI3736961.1"/>
    <property type="molecule type" value="Genomic_DNA"/>
</dbReference>
<reference evidence="2" key="1">
    <citation type="journal article" date="2022" name="Mol. Ecol. Resour.">
        <title>The genomes of chicory, endive, great burdock and yacon provide insights into Asteraceae palaeo-polyploidization history and plant inulin production.</title>
        <authorList>
            <person name="Fan W."/>
            <person name="Wang S."/>
            <person name="Wang H."/>
            <person name="Wang A."/>
            <person name="Jiang F."/>
            <person name="Liu H."/>
            <person name="Zhao H."/>
            <person name="Xu D."/>
            <person name="Zhang Y."/>
        </authorList>
    </citation>
    <scope>NUCLEOTIDE SEQUENCE [LARGE SCALE GENOMIC DNA]</scope>
    <source>
        <strain evidence="2">cv. Punajuju</strain>
    </source>
</reference>
<comment type="caution">
    <text evidence="1">The sequence shown here is derived from an EMBL/GenBank/DDBJ whole genome shotgun (WGS) entry which is preliminary data.</text>
</comment>
<dbReference type="Proteomes" id="UP001055811">
    <property type="component" value="Linkage Group LG05"/>
</dbReference>
<keyword evidence="2" id="KW-1185">Reference proteome</keyword>